<keyword evidence="1" id="KW-1133">Transmembrane helix</keyword>
<evidence type="ECO:0000313" key="2">
    <source>
        <dbReference type="EMBL" id="MBD1379099.1"/>
    </source>
</evidence>
<keyword evidence="3" id="KW-1185">Reference proteome</keyword>
<sequence>MIWIVFATAVFNILFALINKTKNFTSSMLYKVIPFFLGLGCLYYSLKILGLI</sequence>
<dbReference type="Proteomes" id="UP000626844">
    <property type="component" value="Unassembled WGS sequence"/>
</dbReference>
<keyword evidence="1" id="KW-0812">Transmembrane</keyword>
<dbReference type="EMBL" id="JACXAI010000002">
    <property type="protein sequence ID" value="MBD1379099.1"/>
    <property type="molecule type" value="Genomic_DNA"/>
</dbReference>
<evidence type="ECO:0000313" key="3">
    <source>
        <dbReference type="Proteomes" id="UP000626844"/>
    </source>
</evidence>
<evidence type="ECO:0000256" key="1">
    <source>
        <dbReference type="SAM" id="Phobius"/>
    </source>
</evidence>
<dbReference type="RefSeq" id="WP_191155412.1">
    <property type="nucleotide sequence ID" value="NZ_JACXAI010000002.1"/>
</dbReference>
<protein>
    <submittedName>
        <fullName evidence="2">Uncharacterized protein</fullName>
    </submittedName>
</protein>
<proteinExistence type="predicted"/>
<gene>
    <name evidence="2" type="ORF">IC621_02545</name>
</gene>
<name>A0A926RZI7_9BACI</name>
<keyword evidence="1" id="KW-0472">Membrane</keyword>
<reference evidence="2" key="1">
    <citation type="submission" date="2020-09" db="EMBL/GenBank/DDBJ databases">
        <title>A novel bacterium of genus Bacillus, isolated from South China Sea.</title>
        <authorList>
            <person name="Huang H."/>
            <person name="Mo K."/>
            <person name="Hu Y."/>
        </authorList>
    </citation>
    <scope>NUCLEOTIDE SEQUENCE</scope>
    <source>
        <strain evidence="2">IB182487</strain>
    </source>
</reference>
<accession>A0A926RZI7</accession>
<feature type="transmembrane region" description="Helical" evidence="1">
    <location>
        <begin position="32"/>
        <end position="51"/>
    </location>
</feature>
<organism evidence="2 3">
    <name type="scientific">Metabacillus arenae</name>
    <dbReference type="NCBI Taxonomy" id="2771434"/>
    <lineage>
        <taxon>Bacteria</taxon>
        <taxon>Bacillati</taxon>
        <taxon>Bacillota</taxon>
        <taxon>Bacilli</taxon>
        <taxon>Bacillales</taxon>
        <taxon>Bacillaceae</taxon>
        <taxon>Metabacillus</taxon>
    </lineage>
</organism>
<comment type="caution">
    <text evidence="2">The sequence shown here is derived from an EMBL/GenBank/DDBJ whole genome shotgun (WGS) entry which is preliminary data.</text>
</comment>
<dbReference type="AlphaFoldDB" id="A0A926RZI7"/>